<evidence type="ECO:0000256" key="1">
    <source>
        <dbReference type="SAM" id="Coils"/>
    </source>
</evidence>
<dbReference type="InterPro" id="IPR011990">
    <property type="entry name" value="TPR-like_helical_dom_sf"/>
</dbReference>
<sequence length="364" mass="41788">MTQSDYNAAYGNFINETGNKINEEGVDLFNKKNYTKALRYFIKAQKYLPDNAVIKQNIANTKQRIEYEKTAKERIAYEEALRKYNEQKQKELERYNRDIAEKEISAAIDEIAKTKKQIGFIQLQLRNYSKELNNNRSEFEKWGATVDEAYQNTISNSKEYIAQMFIKYGLLKALDPENKKTAYNFFSKYLHSSNPKVQQWIIKECNANNVNIKVLEGIVNGVNADKDIADFLTSNKPQLQQNLNALLFINGFFESAELVNYDGLLGKKFPGVPGDYFEQAKMIGETYSDLAAQCLSWYSINRLSDRNNEIAEKVQMLSANMKFQEQKMECLHTCLESSVKGKTSKYCVSSCTGKTRFSSPVPAL</sequence>
<evidence type="ECO:0008006" key="3">
    <source>
        <dbReference type="Google" id="ProtNLM"/>
    </source>
</evidence>
<dbReference type="AlphaFoldDB" id="A0A1J5SWQ3"/>
<accession>A0A1J5SWQ3</accession>
<evidence type="ECO:0000313" key="2">
    <source>
        <dbReference type="EMBL" id="OIR12919.1"/>
    </source>
</evidence>
<proteinExistence type="predicted"/>
<keyword evidence="1" id="KW-0175">Coiled coil</keyword>
<gene>
    <name evidence="2" type="ORF">GALL_59870</name>
</gene>
<organism evidence="2">
    <name type="scientific">mine drainage metagenome</name>
    <dbReference type="NCBI Taxonomy" id="410659"/>
    <lineage>
        <taxon>unclassified sequences</taxon>
        <taxon>metagenomes</taxon>
        <taxon>ecological metagenomes</taxon>
    </lineage>
</organism>
<comment type="caution">
    <text evidence="2">The sequence shown here is derived from an EMBL/GenBank/DDBJ whole genome shotgun (WGS) entry which is preliminary data.</text>
</comment>
<dbReference type="SUPFAM" id="SSF48452">
    <property type="entry name" value="TPR-like"/>
    <property type="match status" value="1"/>
</dbReference>
<feature type="coiled-coil region" evidence="1">
    <location>
        <begin position="300"/>
        <end position="327"/>
    </location>
</feature>
<name>A0A1J5SWQ3_9ZZZZ</name>
<dbReference type="EMBL" id="MLJW01000016">
    <property type="protein sequence ID" value="OIR12919.1"/>
    <property type="molecule type" value="Genomic_DNA"/>
</dbReference>
<feature type="coiled-coil region" evidence="1">
    <location>
        <begin position="67"/>
        <end position="117"/>
    </location>
</feature>
<protein>
    <recommendedName>
        <fullName evidence="3">Tetratricopeptide repeat protein</fullName>
    </recommendedName>
</protein>
<reference evidence="2" key="1">
    <citation type="submission" date="2016-10" db="EMBL/GenBank/DDBJ databases">
        <title>Sequence of Gallionella enrichment culture.</title>
        <authorList>
            <person name="Poehlein A."/>
            <person name="Muehling M."/>
            <person name="Daniel R."/>
        </authorList>
    </citation>
    <scope>NUCLEOTIDE SEQUENCE</scope>
</reference>